<dbReference type="EMBL" id="JBFALK010000031">
    <property type="protein sequence ID" value="MEV0974486.1"/>
    <property type="molecule type" value="Genomic_DNA"/>
</dbReference>
<name>A0ABV3GS74_MICGL</name>
<reference evidence="1 2" key="1">
    <citation type="submission" date="2024-06" db="EMBL/GenBank/DDBJ databases">
        <title>The Natural Products Discovery Center: Release of the First 8490 Sequenced Strains for Exploring Actinobacteria Biosynthetic Diversity.</title>
        <authorList>
            <person name="Kalkreuter E."/>
            <person name="Kautsar S.A."/>
            <person name="Yang D."/>
            <person name="Bader C.D."/>
            <person name="Teijaro C.N."/>
            <person name="Fluegel L."/>
            <person name="Davis C.M."/>
            <person name="Simpson J.R."/>
            <person name="Lauterbach L."/>
            <person name="Steele A.D."/>
            <person name="Gui C."/>
            <person name="Meng S."/>
            <person name="Li G."/>
            <person name="Viehrig K."/>
            <person name="Ye F."/>
            <person name="Su P."/>
            <person name="Kiefer A.F."/>
            <person name="Nichols A."/>
            <person name="Cepeda A.J."/>
            <person name="Yan W."/>
            <person name="Fan B."/>
            <person name="Jiang Y."/>
            <person name="Adhikari A."/>
            <person name="Zheng C.-J."/>
            <person name="Schuster L."/>
            <person name="Cowan T.M."/>
            <person name="Smanski M.J."/>
            <person name="Chevrette M.G."/>
            <person name="De Carvalho L.P.S."/>
            <person name="Shen B."/>
        </authorList>
    </citation>
    <scope>NUCLEOTIDE SEQUENCE [LARGE SCALE GENOMIC DNA]</scope>
    <source>
        <strain evidence="1 2">NPDC050100</strain>
    </source>
</reference>
<dbReference type="Proteomes" id="UP001551675">
    <property type="component" value="Unassembled WGS sequence"/>
</dbReference>
<proteinExistence type="predicted"/>
<keyword evidence="2" id="KW-1185">Reference proteome</keyword>
<evidence type="ECO:0000313" key="1">
    <source>
        <dbReference type="EMBL" id="MEV0974486.1"/>
    </source>
</evidence>
<gene>
    <name evidence="1" type="ORF">AB0I59_38320</name>
</gene>
<organism evidence="1 2">
    <name type="scientific">Microtetraspora glauca</name>
    <dbReference type="NCBI Taxonomy" id="1996"/>
    <lineage>
        <taxon>Bacteria</taxon>
        <taxon>Bacillati</taxon>
        <taxon>Actinomycetota</taxon>
        <taxon>Actinomycetes</taxon>
        <taxon>Streptosporangiales</taxon>
        <taxon>Streptosporangiaceae</taxon>
        <taxon>Microtetraspora</taxon>
    </lineage>
</organism>
<dbReference type="RefSeq" id="WP_358141156.1">
    <property type="nucleotide sequence ID" value="NZ_JBFALK010000031.1"/>
</dbReference>
<accession>A0ABV3GS74</accession>
<comment type="caution">
    <text evidence="1">The sequence shown here is derived from an EMBL/GenBank/DDBJ whole genome shotgun (WGS) entry which is preliminary data.</text>
</comment>
<evidence type="ECO:0000313" key="2">
    <source>
        <dbReference type="Proteomes" id="UP001551675"/>
    </source>
</evidence>
<sequence>MTESLTCHFDRYAAERRDDAGEAWANAAARVTAQIDEGEDLTASDLAEIALHQHLHGWWRWATTLIDDEGANGADAILQVRQQAEHHLIDMPPIRHGGLFEQAMAEARREAAQRFLKTTEKLAAAAAEARA</sequence>
<protein>
    <submittedName>
        <fullName evidence="1">Uncharacterized protein</fullName>
    </submittedName>
</protein>